<dbReference type="Gene3D" id="3.40.50.300">
    <property type="entry name" value="P-loop containing nucleotide triphosphate hydrolases"/>
    <property type="match status" value="1"/>
</dbReference>
<keyword evidence="6" id="KW-0614">Plasmid</keyword>
<accession>B8HZ05</accession>
<geneLocation type="plasmid" evidence="6">
    <name>pP742501</name>
</geneLocation>
<dbReference type="InterPro" id="IPR003959">
    <property type="entry name" value="ATPase_AAA_core"/>
</dbReference>
<gene>
    <name evidence="6" type="ordered locus">Cyan7425_5394</name>
</gene>
<dbReference type="PANTHER" id="PTHR42960">
    <property type="entry name" value="YCF46 PROTEIN"/>
    <property type="match status" value="1"/>
</dbReference>
<evidence type="ECO:0000256" key="4">
    <source>
        <dbReference type="ARBA" id="ARBA00040480"/>
    </source>
</evidence>
<dbReference type="AlphaFoldDB" id="B8HZ05"/>
<dbReference type="HOGENOM" id="CLU_023673_1_0_3"/>
<sequence length="471" mass="53412">MTQIILYQIPTSEIEFLLRQLQSPYYWNPAHPYLMRWEGHWTQTDLRVEADPLDRIAALTGEIVLEGLLEQGLSTRLCHQLINTFRANRSQTLYLVGERIHCPENLFPFVQVQDWPRPDSVALSQFLQARGLHSEALYRAVLGLYCGELANLLSRHAGLNEDRLAEAITHYKISKLQGRGITLVPQPDCRAVGMDILDSLLSEISDLLKPEAFAAGLPFPRGVILIGPPGTGKSLFAKNTAARLGLPLLCADWTGLISPLPGESEANLRALLHAAEVSAPCVLFWDDYDKAFASADLSRDTGIEKKLAGMLLTWLQERTASVYTIVTLNRINQIPPELRRRFDRTIFVDLPHEGARYEIFCTHLEKYCELPDWSDRDWKILISEYGECTPDEIGKAVYLAAVRSYRQGRPRHITVEDLLYQRKQFTPANIANPGQIQSIRNHSKFALKASSEDRSRWRVEPDPLFKTMLGR</sequence>
<reference evidence="6" key="1">
    <citation type="submission" date="2009-01" db="EMBL/GenBank/DDBJ databases">
        <title>Complete sequence of plasmid1 Cyanothece sp. PCC 7425.</title>
        <authorList>
            <consortium name="US DOE Joint Genome Institute"/>
            <person name="Lucas S."/>
            <person name="Copeland A."/>
            <person name="Lapidus A."/>
            <person name="Glavina del Rio T."/>
            <person name="Dalin E."/>
            <person name="Tice H."/>
            <person name="Bruce D."/>
            <person name="Goodwin L."/>
            <person name="Pitluck S."/>
            <person name="Sims D."/>
            <person name="Meineke L."/>
            <person name="Brettin T."/>
            <person name="Detter J.C."/>
            <person name="Han C."/>
            <person name="Larimer F."/>
            <person name="Land M."/>
            <person name="Hauser L."/>
            <person name="Kyrpides N."/>
            <person name="Ovchinnikova G."/>
            <person name="Liberton M."/>
            <person name="Stoeckel J."/>
            <person name="Banerjee A."/>
            <person name="Singh A."/>
            <person name="Page L."/>
            <person name="Sato H."/>
            <person name="Zhao L."/>
            <person name="Sherman L."/>
            <person name="Pakrasi H."/>
            <person name="Richardson P."/>
        </authorList>
    </citation>
    <scope>NUCLEOTIDE SEQUENCE</scope>
    <source>
        <strain evidence="6">PCC 7425</strain>
        <plasmid evidence="6">pP742501</plasmid>
    </source>
</reference>
<dbReference type="OrthoDB" id="9809379at2"/>
<keyword evidence="2" id="KW-0067">ATP-binding</keyword>
<comment type="similarity">
    <text evidence="3">Belongs to the AAA ATPase family. Highly divergent.</text>
</comment>
<feature type="domain" description="AAA+ ATPase" evidence="5">
    <location>
        <begin position="219"/>
        <end position="352"/>
    </location>
</feature>
<name>B8HZ05_CYAP4</name>
<evidence type="ECO:0000259" key="5">
    <source>
        <dbReference type="SMART" id="SM00382"/>
    </source>
</evidence>
<dbReference type="GO" id="GO:0016887">
    <property type="term" value="F:ATP hydrolysis activity"/>
    <property type="evidence" value="ECO:0007669"/>
    <property type="project" value="InterPro"/>
</dbReference>
<dbReference type="GO" id="GO:0005524">
    <property type="term" value="F:ATP binding"/>
    <property type="evidence" value="ECO:0007669"/>
    <property type="project" value="UniProtKB-KW"/>
</dbReference>
<evidence type="ECO:0000313" key="6">
    <source>
        <dbReference type="EMBL" id="ACL47653.1"/>
    </source>
</evidence>
<dbReference type="Pfam" id="PF00004">
    <property type="entry name" value="AAA"/>
    <property type="match status" value="1"/>
</dbReference>
<keyword evidence="1" id="KW-0547">Nucleotide-binding</keyword>
<dbReference type="InterPro" id="IPR003593">
    <property type="entry name" value="AAA+_ATPase"/>
</dbReference>
<evidence type="ECO:0000256" key="1">
    <source>
        <dbReference type="ARBA" id="ARBA00022741"/>
    </source>
</evidence>
<dbReference type="InterPro" id="IPR027417">
    <property type="entry name" value="P-loop_NTPase"/>
</dbReference>
<protein>
    <recommendedName>
        <fullName evidence="4">Uncharacterized AAA domain-containing protein ycf46</fullName>
    </recommendedName>
</protein>
<dbReference type="SMART" id="SM00382">
    <property type="entry name" value="AAA"/>
    <property type="match status" value="1"/>
</dbReference>
<organism evidence="6">
    <name type="scientific">Cyanothece sp. (strain PCC 7425 / ATCC 29141)</name>
    <dbReference type="NCBI Taxonomy" id="395961"/>
    <lineage>
        <taxon>Bacteria</taxon>
        <taxon>Bacillati</taxon>
        <taxon>Cyanobacteriota</taxon>
        <taxon>Cyanophyceae</taxon>
        <taxon>Gomontiellales</taxon>
        <taxon>Cyanothecaceae</taxon>
        <taxon>Cyanothece</taxon>
    </lineage>
</organism>
<dbReference type="KEGG" id="cyn:Cyan7425_5394"/>
<dbReference type="SUPFAM" id="SSF52540">
    <property type="entry name" value="P-loop containing nucleoside triphosphate hydrolases"/>
    <property type="match status" value="1"/>
</dbReference>
<evidence type="ECO:0000256" key="2">
    <source>
        <dbReference type="ARBA" id="ARBA00022840"/>
    </source>
</evidence>
<dbReference type="PANTHER" id="PTHR42960:SF1">
    <property type="entry name" value="YCF46 PROTEIN"/>
    <property type="match status" value="1"/>
</dbReference>
<dbReference type="InterPro" id="IPR052381">
    <property type="entry name" value="AAA_domain_protein"/>
</dbReference>
<proteinExistence type="inferred from homology"/>
<evidence type="ECO:0000256" key="3">
    <source>
        <dbReference type="ARBA" id="ARBA00038088"/>
    </source>
</evidence>
<dbReference type="EMBL" id="CP001345">
    <property type="protein sequence ID" value="ACL47653.1"/>
    <property type="molecule type" value="Genomic_DNA"/>
</dbReference>